<dbReference type="InterPro" id="IPR040434">
    <property type="entry name" value="TSAP1"/>
</dbReference>
<keyword evidence="2" id="KW-1185">Reference proteome</keyword>
<dbReference type="InterPro" id="IPR041085">
    <property type="entry name" value="TSAP1_C"/>
</dbReference>
<dbReference type="InParanoid" id="A0A7E6DTC8"/>
<reference evidence="3" key="1">
    <citation type="submission" date="2025-08" db="UniProtKB">
        <authorList>
            <consortium name="RefSeq"/>
        </authorList>
    </citation>
    <scope>IDENTIFICATION</scope>
    <source>
        <tissue evidence="3">Muscle</tissue>
    </source>
</reference>
<dbReference type="PANTHER" id="PTHR37457:SF1">
    <property type="entry name" value="SIMILAR TO HUMAN CHROMOSOME 6 OPEN READING FRAME 52"/>
    <property type="match status" value="1"/>
</dbReference>
<dbReference type="Proteomes" id="UP000504628">
    <property type="component" value="Chromosome 5"/>
</dbReference>
<dbReference type="RefSeq" id="XP_035882458.1">
    <property type="nucleotide sequence ID" value="XM_036026565.1"/>
</dbReference>
<sequence>MFCIFCCFWNAPGTLSHYPRKISAAVCEEVKQEFQPHRGYPFDNWYEEQQHNCYPLPGYSCGFAVNGNEHNLSSCGTSGHPTETSVMPEEATALVENQDEDLLEDPNLHLNIEELNKEFMVKSEELYDSLMNCRWQPLDTVHSKIPDESSQKPDVH</sequence>
<gene>
    <name evidence="3" type="primary">C5H6orf52</name>
</gene>
<protein>
    <recommendedName>
        <fullName evidence="1">tRNA selenocysteine 1-associated protein 1 C-terminal domain-containing protein</fullName>
    </recommendedName>
</protein>
<evidence type="ECO:0000313" key="2">
    <source>
        <dbReference type="Proteomes" id="UP000504628"/>
    </source>
</evidence>
<dbReference type="GeneID" id="114498042"/>
<dbReference type="CTD" id="100358005"/>
<accession>A0A7E6DTC8</accession>
<dbReference type="Pfam" id="PF17654">
    <property type="entry name" value="Trnau1ap"/>
    <property type="match status" value="1"/>
</dbReference>
<organism evidence="2 3">
    <name type="scientific">Phyllostomus discolor</name>
    <name type="common">pale spear-nosed bat</name>
    <dbReference type="NCBI Taxonomy" id="89673"/>
    <lineage>
        <taxon>Eukaryota</taxon>
        <taxon>Metazoa</taxon>
        <taxon>Chordata</taxon>
        <taxon>Craniata</taxon>
        <taxon>Vertebrata</taxon>
        <taxon>Euteleostomi</taxon>
        <taxon>Mammalia</taxon>
        <taxon>Eutheria</taxon>
        <taxon>Laurasiatheria</taxon>
        <taxon>Chiroptera</taxon>
        <taxon>Yangochiroptera</taxon>
        <taxon>Phyllostomidae</taxon>
        <taxon>Phyllostominae</taxon>
        <taxon>Phyllostomus</taxon>
    </lineage>
</organism>
<dbReference type="OrthoDB" id="446113at2759"/>
<dbReference type="PANTHER" id="PTHR37457">
    <property type="entry name" value="TRNA SELENOCYSTEINE 1-ASSOCIATED PROTEIN 1-RELATED"/>
    <property type="match status" value="1"/>
</dbReference>
<evidence type="ECO:0000259" key="1">
    <source>
        <dbReference type="Pfam" id="PF17654"/>
    </source>
</evidence>
<name>A0A7E6DTC8_9CHIR</name>
<evidence type="ECO:0000313" key="3">
    <source>
        <dbReference type="RefSeq" id="XP_035882458.1"/>
    </source>
</evidence>
<feature type="domain" description="tRNA selenocysteine 1-associated protein 1 C-terminal" evidence="1">
    <location>
        <begin position="29"/>
        <end position="146"/>
    </location>
</feature>
<proteinExistence type="predicted"/>
<dbReference type="AlphaFoldDB" id="A0A7E6DTC8"/>